<dbReference type="STRING" id="1229662.W3WIW0"/>
<dbReference type="PANTHER" id="PTHR13799">
    <property type="entry name" value="NGG1 INTERACTING FACTOR 3"/>
    <property type="match status" value="1"/>
</dbReference>
<dbReference type="HOGENOM" id="CLU_037423_0_1_1"/>
<feature type="binding site" evidence="2">
    <location>
        <position position="118"/>
    </location>
    <ligand>
        <name>a divalent metal cation</name>
        <dbReference type="ChEBI" id="CHEBI:60240"/>
        <label>1</label>
    </ligand>
</feature>
<dbReference type="SUPFAM" id="SSF102705">
    <property type="entry name" value="NIF3 (NGG1p interacting factor 3)-like"/>
    <property type="match status" value="1"/>
</dbReference>
<feature type="binding site" evidence="2">
    <location>
        <position position="252"/>
    </location>
    <ligand>
        <name>a divalent metal cation</name>
        <dbReference type="ChEBI" id="CHEBI:60240"/>
        <label>1</label>
    </ligand>
</feature>
<dbReference type="InterPro" id="IPR002678">
    <property type="entry name" value="DUF34/NIF3"/>
</dbReference>
<keyword evidence="2" id="KW-0479">Metal-binding</keyword>
<dbReference type="PANTHER" id="PTHR13799:SF13">
    <property type="entry name" value="NIF3-LIKE PROTEIN 1"/>
    <property type="match status" value="1"/>
</dbReference>
<proteinExistence type="inferred from homology"/>
<dbReference type="GO" id="GO:0046872">
    <property type="term" value="F:metal ion binding"/>
    <property type="evidence" value="ECO:0007669"/>
    <property type="project" value="UniProtKB-KW"/>
</dbReference>
<evidence type="ECO:0000313" key="3">
    <source>
        <dbReference type="EMBL" id="ETS73808.1"/>
    </source>
</evidence>
<evidence type="ECO:0000256" key="1">
    <source>
        <dbReference type="ARBA" id="ARBA00006964"/>
    </source>
</evidence>
<dbReference type="InParanoid" id="W3WIW0"/>
<evidence type="ECO:0008006" key="5">
    <source>
        <dbReference type="Google" id="ProtNLM"/>
    </source>
</evidence>
<evidence type="ECO:0000256" key="2">
    <source>
        <dbReference type="PIRSR" id="PIRSR602678-1"/>
    </source>
</evidence>
<dbReference type="Gene3D" id="3.40.1390.30">
    <property type="entry name" value="NIF3 (NGG1p interacting factor 3)-like"/>
    <property type="match status" value="1"/>
</dbReference>
<name>W3WIW0_PESFW</name>
<dbReference type="FunCoup" id="W3WIW0">
    <property type="interactions" value="638"/>
</dbReference>
<keyword evidence="4" id="KW-1185">Reference proteome</keyword>
<feature type="binding site" evidence="2">
    <location>
        <position position="256"/>
    </location>
    <ligand>
        <name>a divalent metal cation</name>
        <dbReference type="ChEBI" id="CHEBI:60240"/>
        <label>1</label>
    </ligand>
</feature>
<comment type="similarity">
    <text evidence="1">Belongs to the GTP cyclohydrolase I type 2/NIF3 family.</text>
</comment>
<dbReference type="OMA" id="NFDKTHL"/>
<evidence type="ECO:0000313" key="4">
    <source>
        <dbReference type="Proteomes" id="UP000030651"/>
    </source>
</evidence>
<accession>W3WIW0</accession>
<reference evidence="4" key="1">
    <citation type="journal article" date="2015" name="BMC Genomics">
        <title>Genomic and transcriptomic analysis of the endophytic fungus Pestalotiopsis fici reveals its lifestyle and high potential for synthesis of natural products.</title>
        <authorList>
            <person name="Wang X."/>
            <person name="Zhang X."/>
            <person name="Liu L."/>
            <person name="Xiang M."/>
            <person name="Wang W."/>
            <person name="Sun X."/>
            <person name="Che Y."/>
            <person name="Guo L."/>
            <person name="Liu G."/>
            <person name="Guo L."/>
            <person name="Wang C."/>
            <person name="Yin W.B."/>
            <person name="Stadler M."/>
            <person name="Zhang X."/>
            <person name="Liu X."/>
        </authorList>
    </citation>
    <scope>NUCLEOTIDE SEQUENCE [LARGE SCALE GENOMIC DNA]</scope>
    <source>
        <strain evidence="4">W106-1 / CGMCC3.15140</strain>
    </source>
</reference>
<dbReference type="Pfam" id="PF01784">
    <property type="entry name" value="DUF34_NIF3"/>
    <property type="match status" value="1"/>
</dbReference>
<gene>
    <name evidence="3" type="ORF">PFICI_14754</name>
</gene>
<dbReference type="KEGG" id="pfy:PFICI_14754"/>
<feature type="binding site" evidence="2">
    <location>
        <position position="80"/>
    </location>
    <ligand>
        <name>a divalent metal cation</name>
        <dbReference type="ChEBI" id="CHEBI:60240"/>
        <label>1</label>
    </ligand>
</feature>
<dbReference type="eggNOG" id="KOG4131">
    <property type="taxonomic scope" value="Eukaryota"/>
</dbReference>
<dbReference type="GO" id="GO:0005739">
    <property type="term" value="C:mitochondrion"/>
    <property type="evidence" value="ECO:0007669"/>
    <property type="project" value="EnsemblFungi"/>
</dbReference>
<dbReference type="InterPro" id="IPR036069">
    <property type="entry name" value="DUF34/NIF3_sf"/>
</dbReference>
<dbReference type="AlphaFoldDB" id="W3WIW0"/>
<dbReference type="FunFam" id="3.40.1390.30:FF:000001">
    <property type="entry name" value="GTP cyclohydrolase 1 type 2"/>
    <property type="match status" value="1"/>
</dbReference>
<dbReference type="OrthoDB" id="3345469at2759"/>
<dbReference type="EMBL" id="KI912121">
    <property type="protein sequence ID" value="ETS73808.1"/>
    <property type="molecule type" value="Genomic_DNA"/>
</dbReference>
<protein>
    <recommendedName>
        <fullName evidence="5">Protein NIF3</fullName>
    </recommendedName>
</protein>
<dbReference type="GeneID" id="19279767"/>
<sequence>MATNAPKPSFTSAVIEAINKLYPKALADSAWDNTGLLLDQAQDARLTAQTENVVLLTNDLSAAVVDEALRVKASVIVSYHPVIFRGLKSLTNAVPMESSLLRLIAAGVAVYCPHTAVDAAHGGLNDWLCDIVVNGQSKVESTVLQPISRPLPDGHEGAGYGRSVSLDKPLPLPALLKNLSAGLGGQRYISIALPTGSTISENEIIPKIAVCAGSGSSVLKGCDAKLLVTGEMSHHDALYHTQSGQIVVTVFHSNSERQYLTQRLKPKLEQQLKESGQAEYTVLVSEKDRDPFETIDISQL</sequence>
<dbReference type="NCBIfam" id="TIGR00486">
    <property type="entry name" value="YbgI_SA1388"/>
    <property type="match status" value="1"/>
</dbReference>
<organism evidence="3 4">
    <name type="scientific">Pestalotiopsis fici (strain W106-1 / CGMCC3.15140)</name>
    <dbReference type="NCBI Taxonomy" id="1229662"/>
    <lineage>
        <taxon>Eukaryota</taxon>
        <taxon>Fungi</taxon>
        <taxon>Dikarya</taxon>
        <taxon>Ascomycota</taxon>
        <taxon>Pezizomycotina</taxon>
        <taxon>Sordariomycetes</taxon>
        <taxon>Xylariomycetidae</taxon>
        <taxon>Amphisphaeriales</taxon>
        <taxon>Sporocadaceae</taxon>
        <taxon>Pestalotiopsis</taxon>
    </lineage>
</organism>
<dbReference type="Proteomes" id="UP000030651">
    <property type="component" value="Unassembled WGS sequence"/>
</dbReference>
<dbReference type="RefSeq" id="XP_007841526.1">
    <property type="nucleotide sequence ID" value="XM_007843335.1"/>
</dbReference>